<dbReference type="RefSeq" id="WP_006979040.1">
    <property type="nucleotide sequence ID" value="NZ_ABVL01000004.1"/>
</dbReference>
<proteinExistence type="predicted"/>
<name>B4CYH6_9BACT</name>
<dbReference type="Gene3D" id="3.10.129.10">
    <property type="entry name" value="Hotdog Thioesterase"/>
    <property type="match status" value="1"/>
</dbReference>
<accession>B4CYH6</accession>
<dbReference type="GO" id="GO:0016790">
    <property type="term" value="F:thiolester hydrolase activity"/>
    <property type="evidence" value="ECO:0007669"/>
    <property type="project" value="UniProtKB-ARBA"/>
</dbReference>
<reference evidence="2 3" key="1">
    <citation type="journal article" date="2011" name="J. Bacteriol.">
        <title>Genome sequence of Chthoniobacter flavus Ellin428, an aerobic heterotrophic soil bacterium.</title>
        <authorList>
            <person name="Kant R."/>
            <person name="van Passel M.W."/>
            <person name="Palva A."/>
            <person name="Lucas S."/>
            <person name="Lapidus A."/>
            <person name="Glavina Del Rio T."/>
            <person name="Dalin E."/>
            <person name="Tice H."/>
            <person name="Bruce D."/>
            <person name="Goodwin L."/>
            <person name="Pitluck S."/>
            <person name="Larimer F.W."/>
            <person name="Land M.L."/>
            <person name="Hauser L."/>
            <person name="Sangwan P."/>
            <person name="de Vos W.M."/>
            <person name="Janssen P.H."/>
            <person name="Smidt H."/>
        </authorList>
    </citation>
    <scope>NUCLEOTIDE SEQUENCE [LARGE SCALE GENOMIC DNA]</scope>
    <source>
        <strain evidence="2 3">Ellin428</strain>
    </source>
</reference>
<dbReference type="InterPro" id="IPR006683">
    <property type="entry name" value="Thioestr_dom"/>
</dbReference>
<dbReference type="SUPFAM" id="SSF54637">
    <property type="entry name" value="Thioesterase/thiol ester dehydrase-isomerase"/>
    <property type="match status" value="1"/>
</dbReference>
<sequence length="66" mass="7210">MEAFDFKSPVHNGDIVRIYGRVAQIGTTSCTVDVWCHDARTHATVFSTSVIMVHVSSEGVKAPLPH</sequence>
<gene>
    <name evidence="2" type="ORF">CfE428DRAFT_1714</name>
</gene>
<dbReference type="AlphaFoldDB" id="B4CYH6"/>
<feature type="domain" description="Thioesterase" evidence="1">
    <location>
        <begin position="4"/>
        <end position="34"/>
    </location>
</feature>
<evidence type="ECO:0000313" key="3">
    <source>
        <dbReference type="Proteomes" id="UP000005824"/>
    </source>
</evidence>
<organism evidence="2 3">
    <name type="scientific">Chthoniobacter flavus Ellin428</name>
    <dbReference type="NCBI Taxonomy" id="497964"/>
    <lineage>
        <taxon>Bacteria</taxon>
        <taxon>Pseudomonadati</taxon>
        <taxon>Verrucomicrobiota</taxon>
        <taxon>Spartobacteria</taxon>
        <taxon>Chthoniobacterales</taxon>
        <taxon>Chthoniobacteraceae</taxon>
        <taxon>Chthoniobacter</taxon>
    </lineage>
</organism>
<dbReference type="Pfam" id="PF03061">
    <property type="entry name" value="4HBT"/>
    <property type="match status" value="1"/>
</dbReference>
<keyword evidence="3" id="KW-1185">Reference proteome</keyword>
<dbReference type="STRING" id="497964.CfE428DRAFT_1714"/>
<dbReference type="EMBL" id="ABVL01000004">
    <property type="protein sequence ID" value="EDY20517.1"/>
    <property type="molecule type" value="Genomic_DNA"/>
</dbReference>
<evidence type="ECO:0000313" key="2">
    <source>
        <dbReference type="EMBL" id="EDY20517.1"/>
    </source>
</evidence>
<protein>
    <recommendedName>
        <fullName evidence="1">Thioesterase domain-containing protein</fullName>
    </recommendedName>
</protein>
<comment type="caution">
    <text evidence="2">The sequence shown here is derived from an EMBL/GenBank/DDBJ whole genome shotgun (WGS) entry which is preliminary data.</text>
</comment>
<evidence type="ECO:0000259" key="1">
    <source>
        <dbReference type="Pfam" id="PF03061"/>
    </source>
</evidence>
<dbReference type="InterPro" id="IPR029069">
    <property type="entry name" value="HotDog_dom_sf"/>
</dbReference>
<dbReference type="Proteomes" id="UP000005824">
    <property type="component" value="Unassembled WGS sequence"/>
</dbReference>
<dbReference type="InParanoid" id="B4CYH6"/>